<sequence length="215" mass="23758">MPPYKAFSSVKGRGLTGSGGTRREQRFHGRVGGGEQGCAYPGCSEAGEFRAPASHGPGSNFDGPGAWQWLCLDHVRAFNAGYNFFEGLSTEEIEAAQRPYAGWERETRAFAAGASADRPPRWADFIDPLDAIGARFRRPEQPQRADGRPLSEGDMRNLRTLGLPHDADRRALRQRYAELVRRYHPDRNGGDRSHEKALQDVIAAYTQLKSAPAFA</sequence>
<evidence type="ECO:0000313" key="3">
    <source>
        <dbReference type="EMBL" id="MBU3076972.1"/>
    </source>
</evidence>
<name>A0ABS6BHA3_9SPHN</name>
<evidence type="ECO:0000256" key="1">
    <source>
        <dbReference type="SAM" id="MobiDB-lite"/>
    </source>
</evidence>
<dbReference type="InterPro" id="IPR001623">
    <property type="entry name" value="DnaJ_domain"/>
</dbReference>
<reference evidence="3 4" key="1">
    <citation type="submission" date="2021-06" db="EMBL/GenBank/DDBJ databases">
        <title>Sphingomonas sp. XMGL2, whole genome shotgun sequencing project.</title>
        <authorList>
            <person name="Zhao G."/>
            <person name="Shen L."/>
        </authorList>
    </citation>
    <scope>NUCLEOTIDE SEQUENCE [LARGE SCALE GENOMIC DNA]</scope>
    <source>
        <strain evidence="3 4">XMGL2</strain>
    </source>
</reference>
<feature type="region of interest" description="Disordered" evidence="1">
    <location>
        <begin position="1"/>
        <end position="31"/>
    </location>
</feature>
<evidence type="ECO:0000259" key="2">
    <source>
        <dbReference type="PROSITE" id="PS50076"/>
    </source>
</evidence>
<dbReference type="Pfam" id="PF00226">
    <property type="entry name" value="DnaJ"/>
    <property type="match status" value="1"/>
</dbReference>
<dbReference type="SMART" id="SM00271">
    <property type="entry name" value="DnaJ"/>
    <property type="match status" value="1"/>
</dbReference>
<organism evidence="3 4">
    <name type="scientific">Sphingomonas quercus</name>
    <dbReference type="NCBI Taxonomy" id="2842451"/>
    <lineage>
        <taxon>Bacteria</taxon>
        <taxon>Pseudomonadati</taxon>
        <taxon>Pseudomonadota</taxon>
        <taxon>Alphaproteobacteria</taxon>
        <taxon>Sphingomonadales</taxon>
        <taxon>Sphingomonadaceae</taxon>
        <taxon>Sphingomonas</taxon>
    </lineage>
</organism>
<dbReference type="PROSITE" id="PS50076">
    <property type="entry name" value="DNAJ_2"/>
    <property type="match status" value="1"/>
</dbReference>
<accession>A0ABS6BHA3</accession>
<dbReference type="Proteomes" id="UP000776276">
    <property type="component" value="Unassembled WGS sequence"/>
</dbReference>
<feature type="region of interest" description="Disordered" evidence="1">
    <location>
        <begin position="137"/>
        <end position="156"/>
    </location>
</feature>
<feature type="domain" description="J" evidence="2">
    <location>
        <begin position="156"/>
        <end position="213"/>
    </location>
</feature>
<protein>
    <submittedName>
        <fullName evidence="3">J domain-containing protein</fullName>
    </submittedName>
</protein>
<keyword evidence="4" id="KW-1185">Reference proteome</keyword>
<proteinExistence type="predicted"/>
<evidence type="ECO:0000313" key="4">
    <source>
        <dbReference type="Proteomes" id="UP000776276"/>
    </source>
</evidence>
<comment type="caution">
    <text evidence="3">The sequence shown here is derived from an EMBL/GenBank/DDBJ whole genome shotgun (WGS) entry which is preliminary data.</text>
</comment>
<gene>
    <name evidence="3" type="ORF">KOF26_03760</name>
</gene>
<dbReference type="CDD" id="cd06257">
    <property type="entry name" value="DnaJ"/>
    <property type="match status" value="1"/>
</dbReference>
<dbReference type="EMBL" id="JAHKRT010000002">
    <property type="protein sequence ID" value="MBU3076972.1"/>
    <property type="molecule type" value="Genomic_DNA"/>
</dbReference>